<dbReference type="Proteomes" id="UP000051298">
    <property type="component" value="Unassembled WGS sequence"/>
</dbReference>
<evidence type="ECO:0000313" key="7">
    <source>
        <dbReference type="Proteomes" id="UP000051298"/>
    </source>
</evidence>
<proteinExistence type="inferred from homology"/>
<keyword evidence="3" id="KW-0029">Amino-acid transport</keyword>
<protein>
    <submittedName>
        <fullName evidence="6">Leucine-, isoleucine-, valine-, threonine-, and alanine-binding protein</fullName>
    </submittedName>
</protein>
<keyword evidence="2 4" id="KW-0732">Signal</keyword>
<evidence type="ECO:0000256" key="1">
    <source>
        <dbReference type="ARBA" id="ARBA00010062"/>
    </source>
</evidence>
<feature type="signal peptide" evidence="4">
    <location>
        <begin position="1"/>
        <end position="20"/>
    </location>
</feature>
<dbReference type="AlphaFoldDB" id="A0A0P1EWY4"/>
<feature type="domain" description="Leucine-binding protein" evidence="5">
    <location>
        <begin position="26"/>
        <end position="334"/>
    </location>
</feature>
<keyword evidence="3" id="KW-0813">Transport</keyword>
<dbReference type="GO" id="GO:0006865">
    <property type="term" value="P:amino acid transport"/>
    <property type="evidence" value="ECO:0007669"/>
    <property type="project" value="UniProtKB-KW"/>
</dbReference>
<dbReference type="Gene3D" id="3.40.50.2300">
    <property type="match status" value="2"/>
</dbReference>
<feature type="chain" id="PRO_5006062012" evidence="4">
    <location>
        <begin position="21"/>
        <end position="397"/>
    </location>
</feature>
<organism evidence="6 7">
    <name type="scientific">Thalassobacter stenotrophicus</name>
    <dbReference type="NCBI Taxonomy" id="266809"/>
    <lineage>
        <taxon>Bacteria</taxon>
        <taxon>Pseudomonadati</taxon>
        <taxon>Pseudomonadota</taxon>
        <taxon>Alphaproteobacteria</taxon>
        <taxon>Rhodobacterales</taxon>
        <taxon>Roseobacteraceae</taxon>
        <taxon>Thalassobacter</taxon>
    </lineage>
</organism>
<evidence type="ECO:0000259" key="5">
    <source>
        <dbReference type="Pfam" id="PF13458"/>
    </source>
</evidence>
<dbReference type="PANTHER" id="PTHR30483">
    <property type="entry name" value="LEUCINE-SPECIFIC-BINDING PROTEIN"/>
    <property type="match status" value="1"/>
</dbReference>
<dbReference type="eggNOG" id="COG0683">
    <property type="taxonomic scope" value="Bacteria"/>
</dbReference>
<dbReference type="PANTHER" id="PTHR30483:SF6">
    <property type="entry name" value="PERIPLASMIC BINDING PROTEIN OF ABC TRANSPORTER FOR NATURAL AMINO ACIDS"/>
    <property type="match status" value="1"/>
</dbReference>
<comment type="similarity">
    <text evidence="1">Belongs to the leucine-binding protein family.</text>
</comment>
<evidence type="ECO:0000256" key="4">
    <source>
        <dbReference type="SAM" id="SignalP"/>
    </source>
</evidence>
<gene>
    <name evidence="6" type="primary">braC_1</name>
    <name evidence="6" type="ORF">THS5294_00842</name>
</gene>
<reference evidence="6 7" key="1">
    <citation type="submission" date="2015-09" db="EMBL/GenBank/DDBJ databases">
        <authorList>
            <consortium name="Swine Surveillance"/>
        </authorList>
    </citation>
    <scope>NUCLEOTIDE SEQUENCE [LARGE SCALE GENOMIC DNA]</scope>
    <source>
        <strain evidence="6 7">CECT 5294</strain>
    </source>
</reference>
<accession>A0A0P1EWY4</accession>
<dbReference type="SUPFAM" id="SSF53822">
    <property type="entry name" value="Periplasmic binding protein-like I"/>
    <property type="match status" value="1"/>
</dbReference>
<evidence type="ECO:0000256" key="3">
    <source>
        <dbReference type="ARBA" id="ARBA00022970"/>
    </source>
</evidence>
<dbReference type="InterPro" id="IPR028081">
    <property type="entry name" value="Leu-bd"/>
</dbReference>
<evidence type="ECO:0000256" key="2">
    <source>
        <dbReference type="ARBA" id="ARBA00022729"/>
    </source>
</evidence>
<dbReference type="RefSeq" id="WP_058122729.1">
    <property type="nucleotide sequence ID" value="NZ_CYRX01000010.1"/>
</dbReference>
<evidence type="ECO:0000313" key="6">
    <source>
        <dbReference type="EMBL" id="CUH59556.1"/>
    </source>
</evidence>
<dbReference type="EMBL" id="CYRX01000010">
    <property type="protein sequence ID" value="CUH59556.1"/>
    <property type="molecule type" value="Genomic_DNA"/>
</dbReference>
<dbReference type="InterPro" id="IPR028082">
    <property type="entry name" value="Peripla_BP_I"/>
</dbReference>
<dbReference type="Pfam" id="PF13458">
    <property type="entry name" value="Peripla_BP_6"/>
    <property type="match status" value="1"/>
</dbReference>
<sequence>MKKVLLASVAAALMTGGAMADGHGAIKLGVSLGFTGPLESLAPAMAGGAELAMGEVNAAGGILDGKMFEAVQGDSTCIDASAATSVAERLVTSDGVAGIVGAMCSGATGAILANVAVPNGIVMVSPSATSPGLTTAEDNGLFFRTAPSDARQGVIISEILAENGITNVAVSYTNNDYGKGLADAFESAFEAAGGTVTINAAHEDNKADYSAEVGALAAAGGEVLVVAGYVDSGGSGIVRAALDTGAFDTFYFPDGMVSEQLGLNFPGEIDGSFGANPGTDSNGAQLYQDMATAGGFDGTSPFSAESYDAAALIMLAMQAAGSADPADYKDTLMDVANAPGEVILPGELAKAIQILKDGGGVDYSGASAVELIGPGEAGGNYRQITFENGELVVVGYR</sequence>
<dbReference type="STRING" id="266809.PM03_04550"/>
<dbReference type="InterPro" id="IPR051010">
    <property type="entry name" value="BCAA_transport"/>
</dbReference>
<name>A0A0P1EWY4_9RHOB</name>
<dbReference type="CDD" id="cd06346">
    <property type="entry name" value="PBP1_ABC_ligand_binding-like"/>
    <property type="match status" value="1"/>
</dbReference>